<gene>
    <name evidence="2" type="ORF">PJIAN_1808</name>
</gene>
<dbReference type="RefSeq" id="WP_068702223.1">
    <property type="nucleotide sequence ID" value="NZ_BDCR01000001.1"/>
</dbReference>
<evidence type="ECO:0000259" key="1">
    <source>
        <dbReference type="Pfam" id="PF14082"/>
    </source>
</evidence>
<proteinExistence type="predicted"/>
<dbReference type="AlphaFoldDB" id="A0A161LDF5"/>
<comment type="caution">
    <text evidence="2">The sequence shown here is derived from an EMBL/GenBank/DDBJ whole genome shotgun (WGS) entry which is preliminary data.</text>
</comment>
<sequence length="213" mass="24791">MLSKELQSILAETKGEGEISSFLAHNPNLIRWAVCRTGGHSTYVLKEFPFGSKYKADFVVPMSYSGAWEVNIIELEPPDDIVITKEGLPSNRLNKAISQINDWKEYIARNPLEFRMDLSNWCIKKDLLGFFNDKKTPTNNTGDLLNSPETAIFYNYYIFIGNRENVDNEKRRRVNQLRNEIEIFTYGRFLDIAKNFDKAEMNPNETIFFTRLR</sequence>
<dbReference type="Pfam" id="PF14082">
    <property type="entry name" value="SduA_C"/>
    <property type="match status" value="1"/>
</dbReference>
<accession>A0A161LDF5</accession>
<evidence type="ECO:0000313" key="3">
    <source>
        <dbReference type="Proteomes" id="UP000076586"/>
    </source>
</evidence>
<reference evidence="3" key="1">
    <citation type="submission" date="2016-04" db="EMBL/GenBank/DDBJ databases">
        <title>Draft genome sequence of Paludibacter jiangxiensis strain NM7.</title>
        <authorList>
            <person name="Qiu Y."/>
            <person name="Matsuura N."/>
            <person name="Ohashi A."/>
            <person name="Tourlousse M.D."/>
            <person name="Sekiguchi Y."/>
        </authorList>
    </citation>
    <scope>NUCLEOTIDE SEQUENCE [LARGE SCALE GENOMIC DNA]</scope>
    <source>
        <strain evidence="3">NM7</strain>
    </source>
</reference>
<dbReference type="InterPro" id="IPR025359">
    <property type="entry name" value="SduA_C"/>
</dbReference>
<dbReference type="OrthoDB" id="1358919at2"/>
<name>A0A161LDF5_9BACT</name>
<protein>
    <recommendedName>
        <fullName evidence="1">Shedu protein SduA C-terminal domain-containing protein</fullName>
    </recommendedName>
</protein>
<feature type="domain" description="Shedu protein SduA C-terminal" evidence="1">
    <location>
        <begin position="16"/>
        <end position="189"/>
    </location>
</feature>
<keyword evidence="3" id="KW-1185">Reference proteome</keyword>
<organism evidence="2 3">
    <name type="scientific">Paludibacter jiangxiensis</name>
    <dbReference type="NCBI Taxonomy" id="681398"/>
    <lineage>
        <taxon>Bacteria</taxon>
        <taxon>Pseudomonadati</taxon>
        <taxon>Bacteroidota</taxon>
        <taxon>Bacteroidia</taxon>
        <taxon>Bacteroidales</taxon>
        <taxon>Paludibacteraceae</taxon>
        <taxon>Paludibacter</taxon>
    </lineage>
</organism>
<dbReference type="EMBL" id="BDCR01000001">
    <property type="protein sequence ID" value="GAT62215.1"/>
    <property type="molecule type" value="Genomic_DNA"/>
</dbReference>
<dbReference type="STRING" id="681398.PJIAN_1808"/>
<evidence type="ECO:0000313" key="2">
    <source>
        <dbReference type="EMBL" id="GAT62215.1"/>
    </source>
</evidence>
<reference evidence="3" key="2">
    <citation type="journal article" date="2017" name="Genome Announc.">
        <title>Draft genome sequence of Paludibacter jiangxiensis NM7(T), a propionate-producing fermentative bacterium.</title>
        <authorList>
            <person name="Qiu Y.-L."/>
            <person name="Tourlousse D.M."/>
            <person name="Matsuura N."/>
            <person name="Ohashi A."/>
            <person name="Sekiguchi Y."/>
        </authorList>
    </citation>
    <scope>NUCLEOTIDE SEQUENCE [LARGE SCALE GENOMIC DNA]</scope>
    <source>
        <strain evidence="3">NM7</strain>
    </source>
</reference>
<dbReference type="Proteomes" id="UP000076586">
    <property type="component" value="Unassembled WGS sequence"/>
</dbReference>